<reference evidence="2" key="1">
    <citation type="submission" date="2018-06" db="EMBL/GenBank/DDBJ databases">
        <authorList>
            <person name="Zhirakovskaya E."/>
        </authorList>
    </citation>
    <scope>NUCLEOTIDE SEQUENCE</scope>
</reference>
<evidence type="ECO:0000256" key="1">
    <source>
        <dbReference type="SAM" id="MobiDB-lite"/>
    </source>
</evidence>
<gene>
    <name evidence="2" type="ORF">MNBD_CHLOROFLEXI01-908</name>
</gene>
<dbReference type="PROSITE" id="PS51257">
    <property type="entry name" value="PROKAR_LIPOPROTEIN"/>
    <property type="match status" value="1"/>
</dbReference>
<sequence length="200" mass="22030">MQKKFIYRVITLLILLTLTACSQRTQAEPAASNSNTGEAESGVLQPVTPVTEKSDPVVDADVPEAETKEEVVDSTEASRMESEGTVLIYERRGGLKGIGTDVQEWRFYEDGRIVGSDGTSWQVEPETIQTLIAELTTSGFETLETSYIPEDTCCDRVTHTIIVQTGGQTQTVETLDGADMPRSLEDNLQQINDFLMGLYE</sequence>
<evidence type="ECO:0000313" key="2">
    <source>
        <dbReference type="EMBL" id="VAW43129.1"/>
    </source>
</evidence>
<feature type="compositionally biased region" description="Basic and acidic residues" evidence="1">
    <location>
        <begin position="65"/>
        <end position="82"/>
    </location>
</feature>
<organism evidence="2">
    <name type="scientific">hydrothermal vent metagenome</name>
    <dbReference type="NCBI Taxonomy" id="652676"/>
    <lineage>
        <taxon>unclassified sequences</taxon>
        <taxon>metagenomes</taxon>
        <taxon>ecological metagenomes</taxon>
    </lineage>
</organism>
<dbReference type="EMBL" id="UOEU01001034">
    <property type="protein sequence ID" value="VAW43129.1"/>
    <property type="molecule type" value="Genomic_DNA"/>
</dbReference>
<accession>A0A3B0W1H9</accession>
<evidence type="ECO:0008006" key="3">
    <source>
        <dbReference type="Google" id="ProtNLM"/>
    </source>
</evidence>
<dbReference type="AlphaFoldDB" id="A0A3B0W1H9"/>
<feature type="compositionally biased region" description="Polar residues" evidence="1">
    <location>
        <begin position="29"/>
        <end position="38"/>
    </location>
</feature>
<name>A0A3B0W1H9_9ZZZZ</name>
<protein>
    <recommendedName>
        <fullName evidence="3">Lipoprotein</fullName>
    </recommendedName>
</protein>
<proteinExistence type="predicted"/>
<feature type="region of interest" description="Disordered" evidence="1">
    <location>
        <begin position="29"/>
        <end position="82"/>
    </location>
</feature>